<evidence type="ECO:0000259" key="3">
    <source>
        <dbReference type="SMART" id="SM00664"/>
    </source>
</evidence>
<dbReference type="SMART" id="SM00664">
    <property type="entry name" value="DoH"/>
    <property type="match status" value="1"/>
</dbReference>
<dbReference type="Proteomes" id="UP000289734">
    <property type="component" value="Unassembled WGS sequence"/>
</dbReference>
<reference evidence="5" key="1">
    <citation type="submission" date="2019-01" db="EMBL/GenBank/DDBJ databases">
        <title>Cytophagaceae bacterium strain CAR-16.</title>
        <authorList>
            <person name="Chen W.-M."/>
        </authorList>
    </citation>
    <scope>NUCLEOTIDE SEQUENCE [LARGE SCALE GENOMIC DNA]</scope>
    <source>
        <strain evidence="5">ICH-30</strain>
    </source>
</reference>
<dbReference type="InterPro" id="IPR000945">
    <property type="entry name" value="DBH-like"/>
</dbReference>
<feature type="domain" description="DOMON" evidence="3">
    <location>
        <begin position="56"/>
        <end position="149"/>
    </location>
</feature>
<feature type="chain" id="PRO_5041126890" evidence="2">
    <location>
        <begin position="19"/>
        <end position="259"/>
    </location>
</feature>
<dbReference type="NCBIfam" id="TIGR04183">
    <property type="entry name" value="Por_Secre_tail"/>
    <property type="match status" value="1"/>
</dbReference>
<evidence type="ECO:0000313" key="5">
    <source>
        <dbReference type="Proteomes" id="UP000289734"/>
    </source>
</evidence>
<dbReference type="CDD" id="cd09631">
    <property type="entry name" value="DOMON_DOH"/>
    <property type="match status" value="1"/>
</dbReference>
<evidence type="ECO:0000256" key="1">
    <source>
        <dbReference type="ARBA" id="ARBA00022729"/>
    </source>
</evidence>
<dbReference type="GO" id="GO:0004500">
    <property type="term" value="F:dopamine beta-monooxygenase activity"/>
    <property type="evidence" value="ECO:0007669"/>
    <property type="project" value="InterPro"/>
</dbReference>
<proteinExistence type="predicted"/>
<dbReference type="InterPro" id="IPR026444">
    <property type="entry name" value="Secre_tail"/>
</dbReference>
<comment type="caution">
    <text evidence="4">The sequence shown here is derived from an EMBL/GenBank/DDBJ whole genome shotgun (WGS) entry which is preliminary data.</text>
</comment>
<dbReference type="AlphaFoldDB" id="A0A4Q1KHB5"/>
<dbReference type="EMBL" id="SBKQ01000015">
    <property type="protein sequence ID" value="RXR29133.1"/>
    <property type="molecule type" value="Genomic_DNA"/>
</dbReference>
<keyword evidence="1 2" id="KW-0732">Signal</keyword>
<dbReference type="PANTHER" id="PTHR10157">
    <property type="entry name" value="DOPAMINE BETA HYDROXYLASE RELATED"/>
    <property type="match status" value="1"/>
</dbReference>
<dbReference type="OrthoDB" id="667194at2"/>
<organism evidence="4 5">
    <name type="scientific">Flavobacterium piscinae</name>
    <dbReference type="NCBI Taxonomy" id="2506424"/>
    <lineage>
        <taxon>Bacteria</taxon>
        <taxon>Pseudomonadati</taxon>
        <taxon>Bacteroidota</taxon>
        <taxon>Flavobacteriia</taxon>
        <taxon>Flavobacteriales</taxon>
        <taxon>Flavobacteriaceae</taxon>
        <taxon>Flavobacterium</taxon>
    </lineage>
</organism>
<name>A0A4Q1KHB5_9FLAO</name>
<dbReference type="PANTHER" id="PTHR10157:SF23">
    <property type="entry name" value="MOXD1 HOMOLOG 1"/>
    <property type="match status" value="1"/>
</dbReference>
<protein>
    <submittedName>
        <fullName evidence="4">T9SS type A sorting domain-containing protein</fullName>
    </submittedName>
</protein>
<keyword evidence="5" id="KW-1185">Reference proteome</keyword>
<dbReference type="Pfam" id="PF18962">
    <property type="entry name" value="Por_Secre_tail"/>
    <property type="match status" value="1"/>
</dbReference>
<gene>
    <name evidence="4" type="ORF">EQG68_13460</name>
</gene>
<accession>A0A4Q1KHB5</accession>
<sequence>MKKITLFLFTILSMMSLAQQKTTGVIDFSSNYSGVLLLDNNTSTVTLTLSGPNDRWFALQFGSFEGGMVEGNDVVYWNNTTLVDAVHNGVGIAPSSDSSNDWVLISNQNNIPVAGRRTLVFSRAFETGDVNDYTFNFLDNTIDLAWARSSTASFTLANHNPSNRDVLVDTPLNLLGVEDFSLEASKVFPNPSQGNFTIQTKTFLNEVNIYTQTGVFVKSIEVENNNENVDFNITGLQTGIYLIELINDTQKSWKKIIVN</sequence>
<evidence type="ECO:0000256" key="2">
    <source>
        <dbReference type="SAM" id="SignalP"/>
    </source>
</evidence>
<dbReference type="InterPro" id="IPR045266">
    <property type="entry name" value="DOH_DOMON"/>
</dbReference>
<feature type="signal peptide" evidence="2">
    <location>
        <begin position="1"/>
        <end position="18"/>
    </location>
</feature>
<dbReference type="RefSeq" id="WP_129465411.1">
    <property type="nucleotide sequence ID" value="NZ_JACSXZ010000001.1"/>
</dbReference>
<evidence type="ECO:0000313" key="4">
    <source>
        <dbReference type="EMBL" id="RXR29133.1"/>
    </source>
</evidence>
<dbReference type="InterPro" id="IPR005018">
    <property type="entry name" value="DOMON_domain"/>
</dbReference>